<evidence type="ECO:0000313" key="4">
    <source>
        <dbReference type="EMBL" id="CAF1352443.1"/>
    </source>
</evidence>
<organism evidence="5 6">
    <name type="scientific">Didymodactylos carnosus</name>
    <dbReference type="NCBI Taxonomy" id="1234261"/>
    <lineage>
        <taxon>Eukaryota</taxon>
        <taxon>Metazoa</taxon>
        <taxon>Spiralia</taxon>
        <taxon>Gnathifera</taxon>
        <taxon>Rotifera</taxon>
        <taxon>Eurotatoria</taxon>
        <taxon>Bdelloidea</taxon>
        <taxon>Philodinida</taxon>
        <taxon>Philodinidae</taxon>
        <taxon>Didymodactylos</taxon>
    </lineage>
</organism>
<dbReference type="AlphaFoldDB" id="A0A8S2RII4"/>
<evidence type="ECO:0000256" key="1">
    <source>
        <dbReference type="ARBA" id="ARBA00022737"/>
    </source>
</evidence>
<dbReference type="GO" id="GO:0004575">
    <property type="term" value="F:sucrose alpha-glucosidase activity"/>
    <property type="evidence" value="ECO:0007669"/>
    <property type="project" value="TreeGrafter"/>
</dbReference>
<dbReference type="InterPro" id="IPR000177">
    <property type="entry name" value="Apple"/>
</dbReference>
<evidence type="ECO:0000313" key="5">
    <source>
        <dbReference type="EMBL" id="CAF4162792.1"/>
    </source>
</evidence>
<dbReference type="InterPro" id="IPR013189">
    <property type="entry name" value="Glyco_hydro_32_C"/>
</dbReference>
<dbReference type="Pfam" id="PF14295">
    <property type="entry name" value="PAN_4"/>
    <property type="match status" value="1"/>
</dbReference>
<sequence length="214" mass="24606">TLDFGISILSTTDGTERTNIGLLTRSNITYMENWDIPGWDYANVSNIAKPSECQAACDNDRVCKSWSFVMHDQTSYCYLKSGVPLPVKTTQCTSGVKVLNAQDEQLVWIYIDRTQSSTDPEAEHSPYFGSIWFKTHENYLNINEDKWFLTLNIFIDHSVIEIFEQHGRLAMTARVYPENPQAYYMGVYTNTEEEQKVIINSINAWNLSTIWSKT</sequence>
<dbReference type="GO" id="GO:0005737">
    <property type="term" value="C:cytoplasm"/>
    <property type="evidence" value="ECO:0007669"/>
    <property type="project" value="TreeGrafter"/>
</dbReference>
<dbReference type="GO" id="GO:0005987">
    <property type="term" value="P:sucrose catabolic process"/>
    <property type="evidence" value="ECO:0007669"/>
    <property type="project" value="TreeGrafter"/>
</dbReference>
<reference evidence="5" key="1">
    <citation type="submission" date="2021-02" db="EMBL/GenBank/DDBJ databases">
        <authorList>
            <person name="Nowell W R."/>
        </authorList>
    </citation>
    <scope>NUCLEOTIDE SEQUENCE</scope>
</reference>
<keyword evidence="1" id="KW-0677">Repeat</keyword>
<dbReference type="PANTHER" id="PTHR42800:SF3">
    <property type="entry name" value="GLYCOSYL HYDROLASE FAMILY 32 N-TERMINAL DOMAIN-CONTAINING PROTEIN"/>
    <property type="match status" value="1"/>
</dbReference>
<comment type="caution">
    <text evidence="5">The sequence shown here is derived from an EMBL/GenBank/DDBJ whole genome shotgun (WGS) entry which is preliminary data.</text>
</comment>
<dbReference type="InterPro" id="IPR003609">
    <property type="entry name" value="Pan_app"/>
</dbReference>
<dbReference type="EMBL" id="CAJOBA010044363">
    <property type="protein sequence ID" value="CAF4162792.1"/>
    <property type="molecule type" value="Genomic_DNA"/>
</dbReference>
<dbReference type="Gene3D" id="3.50.4.10">
    <property type="entry name" value="Hepatocyte Growth Factor"/>
    <property type="match status" value="1"/>
</dbReference>
<evidence type="ECO:0000256" key="2">
    <source>
        <dbReference type="ARBA" id="ARBA00023157"/>
    </source>
</evidence>
<accession>A0A8S2RII4</accession>
<dbReference type="GO" id="GO:0005576">
    <property type="term" value="C:extracellular region"/>
    <property type="evidence" value="ECO:0007669"/>
    <property type="project" value="InterPro"/>
</dbReference>
<dbReference type="Proteomes" id="UP000682733">
    <property type="component" value="Unassembled WGS sequence"/>
</dbReference>
<dbReference type="PANTHER" id="PTHR42800">
    <property type="entry name" value="EXOINULINASE INUD (AFU_ORTHOLOGUE AFUA_5G00480)"/>
    <property type="match status" value="1"/>
</dbReference>
<dbReference type="Gene3D" id="2.60.120.560">
    <property type="entry name" value="Exo-inulinase, domain 1"/>
    <property type="match status" value="1"/>
</dbReference>
<dbReference type="GO" id="GO:0006508">
    <property type="term" value="P:proteolysis"/>
    <property type="evidence" value="ECO:0007669"/>
    <property type="project" value="InterPro"/>
</dbReference>
<evidence type="ECO:0000313" key="6">
    <source>
        <dbReference type="Proteomes" id="UP000682733"/>
    </source>
</evidence>
<dbReference type="Proteomes" id="UP000677228">
    <property type="component" value="Unassembled WGS sequence"/>
</dbReference>
<dbReference type="SUPFAM" id="SSF49899">
    <property type="entry name" value="Concanavalin A-like lectins/glucanases"/>
    <property type="match status" value="1"/>
</dbReference>
<proteinExistence type="predicted"/>
<evidence type="ECO:0000259" key="3">
    <source>
        <dbReference type="SMART" id="SM00223"/>
    </source>
</evidence>
<gene>
    <name evidence="4" type="ORF">OVA965_LOCUS30860</name>
    <name evidence="5" type="ORF">TMI583_LOCUS31668</name>
</gene>
<dbReference type="InterPro" id="IPR013320">
    <property type="entry name" value="ConA-like_dom_sf"/>
</dbReference>
<keyword evidence="2" id="KW-1015">Disulfide bond</keyword>
<feature type="domain" description="Apple" evidence="3">
    <location>
        <begin position="30"/>
        <end position="99"/>
    </location>
</feature>
<name>A0A8S2RII4_9BILA</name>
<dbReference type="Pfam" id="PF08244">
    <property type="entry name" value="Glyco_hydro_32C"/>
    <property type="match status" value="1"/>
</dbReference>
<protein>
    <recommendedName>
        <fullName evidence="3">Apple domain-containing protein</fullName>
    </recommendedName>
</protein>
<dbReference type="SUPFAM" id="SSF57414">
    <property type="entry name" value="Hairpin loop containing domain-like"/>
    <property type="match status" value="1"/>
</dbReference>
<dbReference type="EMBL" id="CAJNOK010022726">
    <property type="protein sequence ID" value="CAF1352443.1"/>
    <property type="molecule type" value="Genomic_DNA"/>
</dbReference>
<dbReference type="SMART" id="SM00223">
    <property type="entry name" value="APPLE"/>
    <property type="match status" value="1"/>
</dbReference>
<feature type="non-terminal residue" evidence="5">
    <location>
        <position position="1"/>
    </location>
</feature>